<reference evidence="1" key="1">
    <citation type="submission" date="2019-12" db="EMBL/GenBank/DDBJ databases">
        <title>Genome sequencing and annotation of Brassica cretica.</title>
        <authorList>
            <person name="Studholme D.J."/>
            <person name="Sarris P.F."/>
        </authorList>
    </citation>
    <scope>NUCLEOTIDE SEQUENCE</scope>
    <source>
        <strain evidence="1">PFS-102/07</strain>
        <tissue evidence="1">Leaf</tissue>
    </source>
</reference>
<name>A0A8S9M815_BRACR</name>
<proteinExistence type="predicted"/>
<dbReference type="AlphaFoldDB" id="A0A8S9M815"/>
<gene>
    <name evidence="1" type="ORF">F2Q70_00009100</name>
</gene>
<evidence type="ECO:0000313" key="1">
    <source>
        <dbReference type="EMBL" id="KAF2616224.1"/>
    </source>
</evidence>
<comment type="caution">
    <text evidence="1">The sequence shown here is derived from an EMBL/GenBank/DDBJ whole genome shotgun (WGS) entry which is preliminary data.</text>
</comment>
<sequence>MSWIQRHPMIMLLREVQSITINFVHVYSFCVDGEYDFSYYLFNLAANPLVASSPNSSPSCEIQTGRPFLGLYASYSRFLVLFFADARMMPLNSEPPNIMLTSQSYCGGARSYCGGEA</sequence>
<organism evidence="1">
    <name type="scientific">Brassica cretica</name>
    <name type="common">Mustard</name>
    <dbReference type="NCBI Taxonomy" id="69181"/>
    <lineage>
        <taxon>Eukaryota</taxon>
        <taxon>Viridiplantae</taxon>
        <taxon>Streptophyta</taxon>
        <taxon>Embryophyta</taxon>
        <taxon>Tracheophyta</taxon>
        <taxon>Spermatophyta</taxon>
        <taxon>Magnoliopsida</taxon>
        <taxon>eudicotyledons</taxon>
        <taxon>Gunneridae</taxon>
        <taxon>Pentapetalae</taxon>
        <taxon>rosids</taxon>
        <taxon>malvids</taxon>
        <taxon>Brassicales</taxon>
        <taxon>Brassicaceae</taxon>
        <taxon>Brassiceae</taxon>
        <taxon>Brassica</taxon>
    </lineage>
</organism>
<accession>A0A8S9M815</accession>
<protein>
    <submittedName>
        <fullName evidence="1">Uncharacterized protein</fullName>
    </submittedName>
</protein>
<dbReference type="EMBL" id="QGKY02000089">
    <property type="protein sequence ID" value="KAF2616224.1"/>
    <property type="molecule type" value="Genomic_DNA"/>
</dbReference>